<gene>
    <name evidence="1" type="ORF">G3T16_11115</name>
</gene>
<keyword evidence="2" id="KW-1185">Reference proteome</keyword>
<name>A0A6C0U6L1_9GAMM</name>
<dbReference type="KEGG" id="kim:G3T16_11115"/>
<protein>
    <submittedName>
        <fullName evidence="1">Transposase domain-containing protein</fullName>
    </submittedName>
</protein>
<dbReference type="Proteomes" id="UP000477680">
    <property type="component" value="Chromosome"/>
</dbReference>
<dbReference type="RefSeq" id="WP_163497062.1">
    <property type="nucleotide sequence ID" value="NZ_CP048711.1"/>
</dbReference>
<evidence type="ECO:0000313" key="2">
    <source>
        <dbReference type="Proteomes" id="UP000477680"/>
    </source>
</evidence>
<sequence>MNGLDPQAYLGDLLARFPGALQSDLSSSSEWLVATYHSGATTPNW</sequence>
<dbReference type="EMBL" id="CP048711">
    <property type="protein sequence ID" value="QIB67636.1"/>
    <property type="molecule type" value="Genomic_DNA"/>
</dbReference>
<proteinExistence type="predicted"/>
<accession>A0A6C0U6L1</accession>
<evidence type="ECO:0000313" key="1">
    <source>
        <dbReference type="EMBL" id="QIB67636.1"/>
    </source>
</evidence>
<dbReference type="AlphaFoldDB" id="A0A6C0U6L1"/>
<reference evidence="1 2" key="1">
    <citation type="submission" date="2020-02" db="EMBL/GenBank/DDBJ databases">
        <title>Genome sequencing for Kineobactrum sp. M2.</title>
        <authorList>
            <person name="Park S.-J."/>
        </authorList>
    </citation>
    <scope>NUCLEOTIDE SEQUENCE [LARGE SCALE GENOMIC DNA]</scope>
    <source>
        <strain evidence="1 2">M2</strain>
    </source>
</reference>
<organism evidence="1 2">
    <name type="scientific">Kineobactrum salinum</name>
    <dbReference type="NCBI Taxonomy" id="2708301"/>
    <lineage>
        <taxon>Bacteria</taxon>
        <taxon>Pseudomonadati</taxon>
        <taxon>Pseudomonadota</taxon>
        <taxon>Gammaproteobacteria</taxon>
        <taxon>Cellvibrionales</taxon>
        <taxon>Halieaceae</taxon>
        <taxon>Kineobactrum</taxon>
    </lineage>
</organism>